<evidence type="ECO:0000256" key="8">
    <source>
        <dbReference type="ARBA" id="ARBA00023136"/>
    </source>
</evidence>
<dbReference type="SUPFAM" id="SSF103088">
    <property type="entry name" value="OmpA-like"/>
    <property type="match status" value="1"/>
</dbReference>
<dbReference type="InterPro" id="IPR011250">
    <property type="entry name" value="OMP/PagP_B-barrel"/>
</dbReference>
<dbReference type="InterPro" id="IPR006665">
    <property type="entry name" value="OmpA-like"/>
</dbReference>
<evidence type="ECO:0000313" key="14">
    <source>
        <dbReference type="EMBL" id="BDU74658.1"/>
    </source>
</evidence>
<dbReference type="Pfam" id="PF13505">
    <property type="entry name" value="OMP_b-brl"/>
    <property type="match status" value="1"/>
</dbReference>
<dbReference type="PANTHER" id="PTHR30329">
    <property type="entry name" value="STATOR ELEMENT OF FLAGELLAR MOTOR COMPLEX"/>
    <property type="match status" value="1"/>
</dbReference>
<keyword evidence="6" id="KW-0406">Ion transport</keyword>
<dbReference type="GO" id="GO:0046930">
    <property type="term" value="C:pore complex"/>
    <property type="evidence" value="ECO:0007669"/>
    <property type="project" value="UniProtKB-KW"/>
</dbReference>
<evidence type="ECO:0000256" key="7">
    <source>
        <dbReference type="ARBA" id="ARBA00023114"/>
    </source>
</evidence>
<dbReference type="Gene3D" id="3.30.1330.60">
    <property type="entry name" value="OmpA-like domain"/>
    <property type="match status" value="1"/>
</dbReference>
<accession>A0AA48HAC4</accession>
<evidence type="ECO:0000259" key="13">
    <source>
        <dbReference type="PROSITE" id="PS51123"/>
    </source>
</evidence>
<dbReference type="InterPro" id="IPR027385">
    <property type="entry name" value="Beta-barrel_OMP"/>
</dbReference>
<evidence type="ECO:0000256" key="9">
    <source>
        <dbReference type="ARBA" id="ARBA00023237"/>
    </source>
</evidence>
<dbReference type="PRINTS" id="PR01023">
    <property type="entry name" value="NAFLGMOTY"/>
</dbReference>
<dbReference type="GO" id="GO:0006811">
    <property type="term" value="P:monoatomic ion transport"/>
    <property type="evidence" value="ECO:0007669"/>
    <property type="project" value="UniProtKB-KW"/>
</dbReference>
<protein>
    <submittedName>
        <fullName evidence="14">Outer membrane porin F</fullName>
    </submittedName>
</protein>
<evidence type="ECO:0000256" key="5">
    <source>
        <dbReference type="ARBA" id="ARBA00022729"/>
    </source>
</evidence>
<dbReference type="KEGG" id="msil:METEAL_38320"/>
<dbReference type="RefSeq" id="WP_316413333.1">
    <property type="nucleotide sequence ID" value="NZ_AP027080.1"/>
</dbReference>
<proteinExistence type="predicted"/>
<evidence type="ECO:0000256" key="6">
    <source>
        <dbReference type="ARBA" id="ARBA00023065"/>
    </source>
</evidence>
<evidence type="ECO:0000256" key="4">
    <source>
        <dbReference type="ARBA" id="ARBA00022692"/>
    </source>
</evidence>
<evidence type="ECO:0000256" key="1">
    <source>
        <dbReference type="ARBA" id="ARBA00004571"/>
    </source>
</evidence>
<evidence type="ECO:0000256" key="10">
    <source>
        <dbReference type="PROSITE-ProRule" id="PRU00473"/>
    </source>
</evidence>
<dbReference type="Gene3D" id="2.40.160.20">
    <property type="match status" value="1"/>
</dbReference>
<dbReference type="PRINTS" id="PR01021">
    <property type="entry name" value="OMPADOMAIN"/>
</dbReference>
<dbReference type="SUPFAM" id="SSF56925">
    <property type="entry name" value="OMPA-like"/>
    <property type="match status" value="1"/>
</dbReference>
<evidence type="ECO:0000313" key="15">
    <source>
        <dbReference type="Proteomes" id="UP001238179"/>
    </source>
</evidence>
<evidence type="ECO:0000256" key="2">
    <source>
        <dbReference type="ARBA" id="ARBA00022448"/>
    </source>
</evidence>
<dbReference type="GO" id="GO:0015288">
    <property type="term" value="F:porin activity"/>
    <property type="evidence" value="ECO:0007669"/>
    <property type="project" value="UniProtKB-KW"/>
</dbReference>
<organism evidence="14 15">
    <name type="scientific">Mesoterricola silvestris</name>
    <dbReference type="NCBI Taxonomy" id="2927979"/>
    <lineage>
        <taxon>Bacteria</taxon>
        <taxon>Pseudomonadati</taxon>
        <taxon>Acidobacteriota</taxon>
        <taxon>Holophagae</taxon>
        <taxon>Holophagales</taxon>
        <taxon>Holophagaceae</taxon>
        <taxon>Mesoterricola</taxon>
    </lineage>
</organism>
<feature type="domain" description="OmpA-like" evidence="13">
    <location>
        <begin position="225"/>
        <end position="343"/>
    </location>
</feature>
<dbReference type="GO" id="GO:0009279">
    <property type="term" value="C:cell outer membrane"/>
    <property type="evidence" value="ECO:0007669"/>
    <property type="project" value="UniProtKB-SubCell"/>
</dbReference>
<dbReference type="InterPro" id="IPR050330">
    <property type="entry name" value="Bact_OuterMem_StrucFunc"/>
</dbReference>
<evidence type="ECO:0000256" key="3">
    <source>
        <dbReference type="ARBA" id="ARBA00022452"/>
    </source>
</evidence>
<name>A0AA48HAC4_9BACT</name>
<comment type="subcellular location">
    <subcellularLocation>
        <location evidence="1">Cell outer membrane</location>
        <topology evidence="1">Multi-pass membrane protein</topology>
    </subcellularLocation>
</comment>
<keyword evidence="4" id="KW-0812">Transmembrane</keyword>
<dbReference type="InterPro" id="IPR036737">
    <property type="entry name" value="OmpA-like_sf"/>
</dbReference>
<feature type="region of interest" description="Disordered" evidence="11">
    <location>
        <begin position="177"/>
        <end position="228"/>
    </location>
</feature>
<dbReference type="Pfam" id="PF00691">
    <property type="entry name" value="OmpA"/>
    <property type="match status" value="1"/>
</dbReference>
<dbReference type="PROSITE" id="PS51123">
    <property type="entry name" value="OMPA_2"/>
    <property type="match status" value="1"/>
</dbReference>
<dbReference type="CDD" id="cd07185">
    <property type="entry name" value="OmpA_C-like"/>
    <property type="match status" value="1"/>
</dbReference>
<keyword evidence="5 12" id="KW-0732">Signal</keyword>
<evidence type="ECO:0000256" key="11">
    <source>
        <dbReference type="SAM" id="MobiDB-lite"/>
    </source>
</evidence>
<keyword evidence="9" id="KW-0998">Cell outer membrane</keyword>
<feature type="signal peptide" evidence="12">
    <location>
        <begin position="1"/>
        <end position="18"/>
    </location>
</feature>
<dbReference type="InterPro" id="IPR006664">
    <property type="entry name" value="OMP_bac"/>
</dbReference>
<feature type="region of interest" description="Disordered" evidence="11">
    <location>
        <begin position="347"/>
        <end position="371"/>
    </location>
</feature>
<sequence length="371" mass="39070">MRKALVFLLAASAVGLMAQEGQSYGTIQGGAAFRKVANYFNDGPTFGLGAGHWFSDTWSLDLKALRTNQDVRATNSATHEYQGLVSALYNLNPGAPNWYPYLAAGTGMTRMHAPLVDGDKNKVNFHAGFGLMAHLTDRIIFQGDIKALRVSVNGGHSSEMLALAGIGYTWGGARKAVPAPPPPPAPEPVAKPEPPPPPPPPPPAPEPPKEEAKPVPPPPPPPPPPPARIVLDEAMLHFANGKVDIDAEGNAAVRKVAEGLKAYPGDYKLVVSGHTSSVGGKALNISLGKRRADAVARILAEAGIPAGRITTVGVGPDKPIADNATKEGQAKNRRVEIDVQVADARVEVRKQETQVQDTPAPAPRKPGKKTP</sequence>
<reference evidence="15" key="1">
    <citation type="journal article" date="2023" name="Int. J. Syst. Evol. Microbiol.">
        <title>Mesoterricola silvestris gen. nov., sp. nov., Mesoterricola sediminis sp. nov., Geothrix oryzae sp. nov., Geothrix edaphica sp. nov., Geothrix rubra sp. nov., and Geothrix limicola sp. nov., six novel members of Acidobacteriota isolated from soils.</title>
        <authorList>
            <person name="Itoh H."/>
            <person name="Sugisawa Y."/>
            <person name="Mise K."/>
            <person name="Xu Z."/>
            <person name="Kuniyasu M."/>
            <person name="Ushijima N."/>
            <person name="Kawano K."/>
            <person name="Kobayashi E."/>
            <person name="Shiratori Y."/>
            <person name="Masuda Y."/>
            <person name="Senoo K."/>
        </authorList>
    </citation>
    <scope>NUCLEOTIDE SEQUENCE [LARGE SCALE GENOMIC DNA]</scope>
    <source>
        <strain evidence="15">W79</strain>
    </source>
</reference>
<keyword evidence="7" id="KW-0626">Porin</keyword>
<keyword evidence="15" id="KW-1185">Reference proteome</keyword>
<evidence type="ECO:0000256" key="12">
    <source>
        <dbReference type="SAM" id="SignalP"/>
    </source>
</evidence>
<dbReference type="PANTHER" id="PTHR30329:SF21">
    <property type="entry name" value="LIPOPROTEIN YIAD-RELATED"/>
    <property type="match status" value="1"/>
</dbReference>
<dbReference type="AlphaFoldDB" id="A0AA48HAC4"/>
<keyword evidence="2" id="KW-0813">Transport</keyword>
<feature type="compositionally biased region" description="Pro residues" evidence="11">
    <location>
        <begin position="178"/>
        <end position="206"/>
    </location>
</feature>
<feature type="compositionally biased region" description="Pro residues" evidence="11">
    <location>
        <begin position="214"/>
        <end position="227"/>
    </location>
</feature>
<keyword evidence="8 10" id="KW-0472">Membrane</keyword>
<feature type="chain" id="PRO_5041439412" evidence="12">
    <location>
        <begin position="19"/>
        <end position="371"/>
    </location>
</feature>
<keyword evidence="3" id="KW-1134">Transmembrane beta strand</keyword>
<dbReference type="EMBL" id="AP027080">
    <property type="protein sequence ID" value="BDU74658.1"/>
    <property type="molecule type" value="Genomic_DNA"/>
</dbReference>
<gene>
    <name evidence="14" type="primary">oprF</name>
    <name evidence="14" type="ORF">METEAL_38320</name>
</gene>
<dbReference type="Proteomes" id="UP001238179">
    <property type="component" value="Chromosome"/>
</dbReference>